<reference evidence="2" key="1">
    <citation type="journal article" date="2022" name="Nat. Commun.">
        <title>Chromosome evolution and the genetic basis of agronomically important traits in greater yam.</title>
        <authorList>
            <person name="Bredeson J.V."/>
            <person name="Lyons J.B."/>
            <person name="Oniyinde I.O."/>
            <person name="Okereke N.R."/>
            <person name="Kolade O."/>
            <person name="Nnabue I."/>
            <person name="Nwadili C.O."/>
            <person name="Hribova E."/>
            <person name="Parker M."/>
            <person name="Nwogha J."/>
            <person name="Shu S."/>
            <person name="Carlson J."/>
            <person name="Kariba R."/>
            <person name="Muthemba S."/>
            <person name="Knop K."/>
            <person name="Barton G.J."/>
            <person name="Sherwood A.V."/>
            <person name="Lopez-Montes A."/>
            <person name="Asiedu R."/>
            <person name="Jamnadass R."/>
            <person name="Muchugi A."/>
            <person name="Goodstein D."/>
            <person name="Egesi C.N."/>
            <person name="Featherston J."/>
            <person name="Asfaw A."/>
            <person name="Simpson G.G."/>
            <person name="Dolezel J."/>
            <person name="Hendre P.S."/>
            <person name="Van Deynze A."/>
            <person name="Kumar P.L."/>
            <person name="Obidiegwu J.E."/>
            <person name="Bhattacharjee R."/>
            <person name="Rokhsar D.S."/>
        </authorList>
    </citation>
    <scope>NUCLEOTIDE SEQUENCE [LARGE SCALE GENOMIC DNA]</scope>
    <source>
        <strain evidence="2">cv. TDa95/00328</strain>
    </source>
</reference>
<proteinExistence type="predicted"/>
<dbReference type="Proteomes" id="UP000827976">
    <property type="component" value="Chromosome 10"/>
</dbReference>
<sequence>MQACKSFEEDQKLILFLMGLNERYMVVRGNILMLKPLPTVSQAYAILVQEEKQREVSSGNQFNLEAVSMNVGNTYNVGRGSQRTKNFGRGGPSIFCDSYKKVGHTKEKCYKLHGFSDRESRQKSFACQAQTNNASLSLQQCQNNDNISGVHVPELTMDQYIRLMDLLSKNATSNDPNLNTDSAGAANFAGKVSELIHNVVNSCAYSNSCKQPCDSPTLWIIDSGASNHMCHDAKMFLTLANFVKPFLITLPNEKAISVAQFGDVKVADNLTLKNVLHVPSFHYNLLSIAKLTKQMHCKIMFIIDHCIL</sequence>
<organism evidence="1 2">
    <name type="scientific">Dioscorea alata</name>
    <name type="common">Purple yam</name>
    <dbReference type="NCBI Taxonomy" id="55571"/>
    <lineage>
        <taxon>Eukaryota</taxon>
        <taxon>Viridiplantae</taxon>
        <taxon>Streptophyta</taxon>
        <taxon>Embryophyta</taxon>
        <taxon>Tracheophyta</taxon>
        <taxon>Spermatophyta</taxon>
        <taxon>Magnoliopsida</taxon>
        <taxon>Liliopsida</taxon>
        <taxon>Dioscoreales</taxon>
        <taxon>Dioscoreaceae</taxon>
        <taxon>Dioscorea</taxon>
    </lineage>
</organism>
<keyword evidence="2" id="KW-1185">Reference proteome</keyword>
<comment type="caution">
    <text evidence="1">The sequence shown here is derived from an EMBL/GenBank/DDBJ whole genome shotgun (WGS) entry which is preliminary data.</text>
</comment>
<protein>
    <submittedName>
        <fullName evidence="1">Uncharacterized protein</fullName>
    </submittedName>
</protein>
<evidence type="ECO:0000313" key="1">
    <source>
        <dbReference type="EMBL" id="KAH7670614.1"/>
    </source>
</evidence>
<accession>A0ACB7VAR2</accession>
<evidence type="ECO:0000313" key="2">
    <source>
        <dbReference type="Proteomes" id="UP000827976"/>
    </source>
</evidence>
<name>A0ACB7VAR2_DIOAL</name>
<dbReference type="EMBL" id="CM037020">
    <property type="protein sequence ID" value="KAH7670614.1"/>
    <property type="molecule type" value="Genomic_DNA"/>
</dbReference>
<gene>
    <name evidence="1" type="ORF">IHE45_10G039400</name>
</gene>